<feature type="transmembrane region" description="Helical" evidence="9">
    <location>
        <begin position="6"/>
        <end position="29"/>
    </location>
</feature>
<keyword evidence="7" id="KW-0675">Receptor</keyword>
<dbReference type="InterPro" id="IPR017452">
    <property type="entry name" value="GPCR_Rhodpsn_7TM"/>
</dbReference>
<dbReference type="AlphaFoldDB" id="A0A9Q1IIF5"/>
<accession>A0A9Q1IIF5</accession>
<dbReference type="Pfam" id="PF00001">
    <property type="entry name" value="7tm_1"/>
    <property type="match status" value="1"/>
</dbReference>
<sequence length="295" mass="31937">MASIAQVYAGLMVATSVASVCGNVLLLLVVALNKSLRGETWFTGVIITLCNLSFGLAIVPFGAHNSMFLAWGGAKDLPLCQSLAFLLVLLQLGTITTVTLATADKFTEVCFAPRHAQLFSRKRVVVALVLLWLCSLFGATCPLIGIGAFTYAKNKFLCVPYFSPLHMAYSTTLLTLGNVLPIVVMLSLCACLVCIARTKAGRGTFVGNEQQFGSASDYFKRSTGMMLSVACVVGTCSPFVGMCFYETYAGRSFPPTPDAMIIWFMLSPCALDPWLTFITQKKYRDALMESMKKLG</sequence>
<feature type="transmembrane region" description="Helical" evidence="9">
    <location>
        <begin position="260"/>
        <end position="278"/>
    </location>
</feature>
<dbReference type="InterPro" id="IPR000276">
    <property type="entry name" value="GPCR_Rhodpsn"/>
</dbReference>
<feature type="transmembrane region" description="Helical" evidence="9">
    <location>
        <begin position="172"/>
        <end position="195"/>
    </location>
</feature>
<dbReference type="GO" id="GO:0004930">
    <property type="term" value="F:G protein-coupled receptor activity"/>
    <property type="evidence" value="ECO:0007669"/>
    <property type="project" value="UniProtKB-KW"/>
</dbReference>
<evidence type="ECO:0000256" key="5">
    <source>
        <dbReference type="ARBA" id="ARBA00023040"/>
    </source>
</evidence>
<evidence type="ECO:0000256" key="1">
    <source>
        <dbReference type="ARBA" id="ARBA00004651"/>
    </source>
</evidence>
<evidence type="ECO:0000256" key="6">
    <source>
        <dbReference type="ARBA" id="ARBA00023136"/>
    </source>
</evidence>
<evidence type="ECO:0000313" key="12">
    <source>
        <dbReference type="Proteomes" id="UP001152622"/>
    </source>
</evidence>
<organism evidence="11 12">
    <name type="scientific">Synaphobranchus kaupii</name>
    <name type="common">Kaup's arrowtooth eel</name>
    <dbReference type="NCBI Taxonomy" id="118154"/>
    <lineage>
        <taxon>Eukaryota</taxon>
        <taxon>Metazoa</taxon>
        <taxon>Chordata</taxon>
        <taxon>Craniata</taxon>
        <taxon>Vertebrata</taxon>
        <taxon>Euteleostomi</taxon>
        <taxon>Actinopterygii</taxon>
        <taxon>Neopterygii</taxon>
        <taxon>Teleostei</taxon>
        <taxon>Anguilliformes</taxon>
        <taxon>Synaphobranchidae</taxon>
        <taxon>Synaphobranchus</taxon>
    </lineage>
</organism>
<evidence type="ECO:0000256" key="7">
    <source>
        <dbReference type="ARBA" id="ARBA00023170"/>
    </source>
</evidence>
<evidence type="ECO:0000256" key="3">
    <source>
        <dbReference type="ARBA" id="ARBA00022692"/>
    </source>
</evidence>
<keyword evidence="8" id="KW-0807">Transducer</keyword>
<evidence type="ECO:0000256" key="4">
    <source>
        <dbReference type="ARBA" id="ARBA00022989"/>
    </source>
</evidence>
<protein>
    <recommendedName>
        <fullName evidence="10">G-protein coupled receptors family 1 profile domain-containing protein</fullName>
    </recommendedName>
</protein>
<feature type="transmembrane region" description="Helical" evidence="9">
    <location>
        <begin position="226"/>
        <end position="248"/>
    </location>
</feature>
<dbReference type="PRINTS" id="PR00237">
    <property type="entry name" value="GPCRRHODOPSN"/>
</dbReference>
<dbReference type="CDD" id="cd00637">
    <property type="entry name" value="7tm_classA_rhodopsin-like"/>
    <property type="match status" value="1"/>
</dbReference>
<keyword evidence="4 9" id="KW-1133">Transmembrane helix</keyword>
<proteinExistence type="predicted"/>
<dbReference type="Proteomes" id="UP001152622">
    <property type="component" value="Chromosome 15"/>
</dbReference>
<dbReference type="OrthoDB" id="9938900at2759"/>
<evidence type="ECO:0000313" key="11">
    <source>
        <dbReference type="EMBL" id="KAJ8341730.1"/>
    </source>
</evidence>
<comment type="caution">
    <text evidence="11">The sequence shown here is derived from an EMBL/GenBank/DDBJ whole genome shotgun (WGS) entry which is preliminary data.</text>
</comment>
<dbReference type="SUPFAM" id="SSF81321">
    <property type="entry name" value="Family A G protein-coupled receptor-like"/>
    <property type="match status" value="1"/>
</dbReference>
<feature type="transmembrane region" description="Helical" evidence="9">
    <location>
        <begin position="41"/>
        <end position="63"/>
    </location>
</feature>
<evidence type="ECO:0000256" key="2">
    <source>
        <dbReference type="ARBA" id="ARBA00022475"/>
    </source>
</evidence>
<keyword evidence="6 9" id="KW-0472">Membrane</keyword>
<evidence type="ECO:0000256" key="9">
    <source>
        <dbReference type="SAM" id="Phobius"/>
    </source>
</evidence>
<keyword evidence="3 9" id="KW-0812">Transmembrane</keyword>
<feature type="transmembrane region" description="Helical" evidence="9">
    <location>
        <begin position="124"/>
        <end position="152"/>
    </location>
</feature>
<dbReference type="Gene3D" id="1.20.1070.10">
    <property type="entry name" value="Rhodopsin 7-helix transmembrane proteins"/>
    <property type="match status" value="1"/>
</dbReference>
<evidence type="ECO:0000256" key="8">
    <source>
        <dbReference type="ARBA" id="ARBA00023224"/>
    </source>
</evidence>
<dbReference type="GO" id="GO:0005886">
    <property type="term" value="C:plasma membrane"/>
    <property type="evidence" value="ECO:0007669"/>
    <property type="project" value="UniProtKB-SubCell"/>
</dbReference>
<feature type="domain" description="G-protein coupled receptors family 1 profile" evidence="10">
    <location>
        <begin position="22"/>
        <end position="189"/>
    </location>
</feature>
<comment type="subcellular location">
    <subcellularLocation>
        <location evidence="1">Cell membrane</location>
        <topology evidence="1">Multi-pass membrane protein</topology>
    </subcellularLocation>
</comment>
<dbReference type="EMBL" id="JAINUF010000015">
    <property type="protein sequence ID" value="KAJ8341730.1"/>
    <property type="molecule type" value="Genomic_DNA"/>
</dbReference>
<dbReference type="PROSITE" id="PS50262">
    <property type="entry name" value="G_PROTEIN_RECEP_F1_2"/>
    <property type="match status" value="1"/>
</dbReference>
<keyword evidence="12" id="KW-1185">Reference proteome</keyword>
<keyword evidence="2" id="KW-1003">Cell membrane</keyword>
<keyword evidence="5" id="KW-0297">G-protein coupled receptor</keyword>
<gene>
    <name evidence="11" type="ORF">SKAU_G00340210</name>
</gene>
<dbReference type="PANTHER" id="PTHR22752">
    <property type="entry name" value="G PROTEIN-COUPLED RECEPTOR"/>
    <property type="match status" value="1"/>
</dbReference>
<name>A0A9Q1IIF5_SYNKA</name>
<evidence type="ECO:0000259" key="10">
    <source>
        <dbReference type="PROSITE" id="PS50262"/>
    </source>
</evidence>
<reference evidence="11" key="1">
    <citation type="journal article" date="2023" name="Science">
        <title>Genome structures resolve the early diversification of teleost fishes.</title>
        <authorList>
            <person name="Parey E."/>
            <person name="Louis A."/>
            <person name="Montfort J."/>
            <person name="Bouchez O."/>
            <person name="Roques C."/>
            <person name="Iampietro C."/>
            <person name="Lluch J."/>
            <person name="Castinel A."/>
            <person name="Donnadieu C."/>
            <person name="Desvignes T."/>
            <person name="Floi Bucao C."/>
            <person name="Jouanno E."/>
            <person name="Wen M."/>
            <person name="Mejri S."/>
            <person name="Dirks R."/>
            <person name="Jansen H."/>
            <person name="Henkel C."/>
            <person name="Chen W.J."/>
            <person name="Zahm M."/>
            <person name="Cabau C."/>
            <person name="Klopp C."/>
            <person name="Thompson A.W."/>
            <person name="Robinson-Rechavi M."/>
            <person name="Braasch I."/>
            <person name="Lecointre G."/>
            <person name="Bobe J."/>
            <person name="Postlethwait J.H."/>
            <person name="Berthelot C."/>
            <person name="Roest Crollius H."/>
            <person name="Guiguen Y."/>
        </authorList>
    </citation>
    <scope>NUCLEOTIDE SEQUENCE</scope>
    <source>
        <strain evidence="11">WJC10195</strain>
    </source>
</reference>
<feature type="transmembrane region" description="Helical" evidence="9">
    <location>
        <begin position="83"/>
        <end position="103"/>
    </location>
</feature>